<keyword evidence="3" id="KW-1185">Reference proteome</keyword>
<dbReference type="AlphaFoldDB" id="D8PVK6"/>
<accession>D8PVK6</accession>
<evidence type="ECO:0000256" key="1">
    <source>
        <dbReference type="SAM" id="MobiDB-lite"/>
    </source>
</evidence>
<proteinExistence type="predicted"/>
<feature type="region of interest" description="Disordered" evidence="1">
    <location>
        <begin position="1"/>
        <end position="45"/>
    </location>
</feature>
<protein>
    <submittedName>
        <fullName evidence="2">Uncharacterized protein</fullName>
    </submittedName>
</protein>
<dbReference type="EMBL" id="GL377303">
    <property type="protein sequence ID" value="EFJ00876.1"/>
    <property type="molecule type" value="Genomic_DNA"/>
</dbReference>
<organism evidence="3">
    <name type="scientific">Schizophyllum commune (strain H4-8 / FGSC 9210)</name>
    <name type="common">Split gill fungus</name>
    <dbReference type="NCBI Taxonomy" id="578458"/>
    <lineage>
        <taxon>Eukaryota</taxon>
        <taxon>Fungi</taxon>
        <taxon>Dikarya</taxon>
        <taxon>Basidiomycota</taxon>
        <taxon>Agaricomycotina</taxon>
        <taxon>Agaricomycetes</taxon>
        <taxon>Agaricomycetidae</taxon>
        <taxon>Agaricales</taxon>
        <taxon>Schizophyllaceae</taxon>
        <taxon>Schizophyllum</taxon>
    </lineage>
</organism>
<gene>
    <name evidence="2" type="ORF">SCHCODRAFT_105230</name>
</gene>
<feature type="non-terminal residue" evidence="2">
    <location>
        <position position="159"/>
    </location>
</feature>
<dbReference type="Proteomes" id="UP000007431">
    <property type="component" value="Unassembled WGS sequence"/>
</dbReference>
<dbReference type="InParanoid" id="D8PVK6"/>
<name>D8PVK6_SCHCM</name>
<dbReference type="OrthoDB" id="10352657at2759"/>
<evidence type="ECO:0000313" key="3">
    <source>
        <dbReference type="Proteomes" id="UP000007431"/>
    </source>
</evidence>
<dbReference type="HOGENOM" id="CLU_1661804_0_0_1"/>
<reference evidence="2 3" key="1">
    <citation type="journal article" date="2010" name="Nat. Biotechnol.">
        <title>Genome sequence of the model mushroom Schizophyllum commune.</title>
        <authorList>
            <person name="Ohm R.A."/>
            <person name="de Jong J.F."/>
            <person name="Lugones L.G."/>
            <person name="Aerts A."/>
            <person name="Kothe E."/>
            <person name="Stajich J.E."/>
            <person name="de Vries R.P."/>
            <person name="Record E."/>
            <person name="Levasseur A."/>
            <person name="Baker S.E."/>
            <person name="Bartholomew K.A."/>
            <person name="Coutinho P.M."/>
            <person name="Erdmann S."/>
            <person name="Fowler T.J."/>
            <person name="Gathman A.C."/>
            <person name="Lombard V."/>
            <person name="Henrissat B."/>
            <person name="Knabe N."/>
            <person name="Kuees U."/>
            <person name="Lilly W.W."/>
            <person name="Lindquist E."/>
            <person name="Lucas S."/>
            <person name="Magnuson J.K."/>
            <person name="Piumi F."/>
            <person name="Raudaskoski M."/>
            <person name="Salamov A."/>
            <person name="Schmutz J."/>
            <person name="Schwarze F.W.M.R."/>
            <person name="vanKuyk P.A."/>
            <person name="Horton J.S."/>
            <person name="Grigoriev I.V."/>
            <person name="Woesten H.A.B."/>
        </authorList>
    </citation>
    <scope>NUCLEOTIDE SEQUENCE [LARGE SCALE GENOMIC DNA]</scope>
    <source>
        <strain evidence="3">H4-8 / FGSC 9210</strain>
    </source>
</reference>
<evidence type="ECO:0000313" key="2">
    <source>
        <dbReference type="EMBL" id="EFJ00876.1"/>
    </source>
</evidence>
<sequence length="159" mass="17664">MTSARLAALPEAESLNQSTSCGPIRPLRHHKTGSRTAGRYHPYRTRYTEGDDMDAETARKLLHLMDAHAMRRVQPGLTIASVVAEMEGRSNPPTDAQVTKITPVPTSASVCPRLLPCGERVGYPKIVSSHELVVLRELYFLFAWACVVQEAVVRLHRCM</sequence>
<dbReference type="KEGG" id="scm:SCHCO_02674777"/>
<dbReference type="GeneID" id="9595485"/>
<dbReference type="RefSeq" id="XP_003035778.1">
    <property type="nucleotide sequence ID" value="XM_003035732.1"/>
</dbReference>
<dbReference type="VEuPathDB" id="FungiDB:SCHCODRAFT_02674777"/>